<dbReference type="PANTHER" id="PTHR43179:SF12">
    <property type="entry name" value="GALACTOFURANOSYLTRANSFERASE GLFT2"/>
    <property type="match status" value="1"/>
</dbReference>
<organism evidence="6 7">
    <name type="scientific">Phycicoccus endophyticus</name>
    <dbReference type="NCBI Taxonomy" id="1690220"/>
    <lineage>
        <taxon>Bacteria</taxon>
        <taxon>Bacillati</taxon>
        <taxon>Actinomycetota</taxon>
        <taxon>Actinomycetes</taxon>
        <taxon>Micrococcales</taxon>
        <taxon>Intrasporangiaceae</taxon>
        <taxon>Phycicoccus</taxon>
    </lineage>
</organism>
<keyword evidence="7" id="KW-1185">Reference proteome</keyword>
<dbReference type="PANTHER" id="PTHR43179">
    <property type="entry name" value="RHAMNOSYLTRANSFERASE WBBL"/>
    <property type="match status" value="1"/>
</dbReference>
<proteinExistence type="inferred from homology"/>
<gene>
    <name evidence="6" type="ORF">H9L10_11640</name>
</gene>
<keyword evidence="4" id="KW-0808">Transferase</keyword>
<feature type="domain" description="Galactosyltransferase C-terminal" evidence="5">
    <location>
        <begin position="179"/>
        <end position="221"/>
    </location>
</feature>
<evidence type="ECO:0000313" key="6">
    <source>
        <dbReference type="EMBL" id="QNN48916.1"/>
    </source>
</evidence>
<reference evidence="6 7" key="1">
    <citation type="submission" date="2020-08" db="EMBL/GenBank/DDBJ databases">
        <title>Genome sequence of Phycicoccus endophyticus JCM 31784T.</title>
        <authorList>
            <person name="Hyun D.-W."/>
            <person name="Bae J.-W."/>
        </authorList>
    </citation>
    <scope>NUCLEOTIDE SEQUENCE [LARGE SCALE GENOMIC DNA]</scope>
    <source>
        <strain evidence="6 7">JCM 31784</strain>
    </source>
</reference>
<accession>A0A7G9QZZ1</accession>
<name>A0A7G9QZZ1_9MICO</name>
<evidence type="ECO:0000313" key="7">
    <source>
        <dbReference type="Proteomes" id="UP000515976"/>
    </source>
</evidence>
<dbReference type="Gene3D" id="3.90.550.10">
    <property type="entry name" value="Spore Coat Polysaccharide Biosynthesis Protein SpsA, Chain A"/>
    <property type="match status" value="1"/>
</dbReference>
<evidence type="ECO:0000256" key="2">
    <source>
        <dbReference type="ARBA" id="ARBA00006739"/>
    </source>
</evidence>
<sequence length="298" mass="31285">MSEPRVAVVTIVHGRHRHLLGQRWGLARQSRAPEEHVVVAMDDPGVREVLAGSPGPPAHVLDVPAPGGRLPLAGARNAGVEAAVGRGAQVVVLLDVDCIPGQDLVARYTGVLAGRVGGSPRGPAVACGIVRYLDAATTALPEAERTWHRLERGSSLHPARAAPPPGAVRPGQDTRLFWSLSFATTATDWAVLGGFDDGYVGYGGEDTDFGQRVSAAGGTILWLGDAAAYHQHHGAGGLPVQHVHDIVDNGARFAGRWGWWPMRGWLDAFEDLGLVESDGAGGYVVTSRARGLRVGTDA</sequence>
<evidence type="ECO:0000256" key="3">
    <source>
        <dbReference type="ARBA" id="ARBA00022676"/>
    </source>
</evidence>
<protein>
    <recommendedName>
        <fullName evidence="5">Galactosyltransferase C-terminal domain-containing protein</fullName>
    </recommendedName>
</protein>
<dbReference type="Pfam" id="PF02709">
    <property type="entry name" value="Glyco_transf_7C"/>
    <property type="match status" value="1"/>
</dbReference>
<dbReference type="InterPro" id="IPR029044">
    <property type="entry name" value="Nucleotide-diphossugar_trans"/>
</dbReference>
<dbReference type="GO" id="GO:0016757">
    <property type="term" value="F:glycosyltransferase activity"/>
    <property type="evidence" value="ECO:0007669"/>
    <property type="project" value="UniProtKB-KW"/>
</dbReference>
<dbReference type="AlphaFoldDB" id="A0A7G9QZZ1"/>
<dbReference type="Proteomes" id="UP000515976">
    <property type="component" value="Chromosome"/>
</dbReference>
<dbReference type="RefSeq" id="WP_166104786.1">
    <property type="nucleotide sequence ID" value="NZ_BMMY01000010.1"/>
</dbReference>
<evidence type="ECO:0000256" key="4">
    <source>
        <dbReference type="ARBA" id="ARBA00022679"/>
    </source>
</evidence>
<comment type="similarity">
    <text evidence="2">Belongs to the glycosyltransferase 2 family.</text>
</comment>
<keyword evidence="3" id="KW-0328">Glycosyltransferase</keyword>
<dbReference type="SUPFAM" id="SSF53448">
    <property type="entry name" value="Nucleotide-diphospho-sugar transferases"/>
    <property type="match status" value="1"/>
</dbReference>
<dbReference type="KEGG" id="pei:H9L10_11640"/>
<comment type="pathway">
    <text evidence="1">Cell wall biogenesis; cell wall polysaccharide biosynthesis.</text>
</comment>
<dbReference type="InterPro" id="IPR027791">
    <property type="entry name" value="Galactosyl_T_C"/>
</dbReference>
<dbReference type="EMBL" id="CP060712">
    <property type="protein sequence ID" value="QNN48916.1"/>
    <property type="molecule type" value="Genomic_DNA"/>
</dbReference>
<evidence type="ECO:0000259" key="5">
    <source>
        <dbReference type="Pfam" id="PF02709"/>
    </source>
</evidence>
<evidence type="ECO:0000256" key="1">
    <source>
        <dbReference type="ARBA" id="ARBA00004776"/>
    </source>
</evidence>